<protein>
    <recommendedName>
        <fullName evidence="5">Chromosome partitioning protein ParA</fullName>
    </recommendedName>
</protein>
<name>A0ABP7GVE0_9FLAO</name>
<proteinExistence type="predicted"/>
<keyword evidence="1" id="KW-0175">Coiled coil</keyword>
<evidence type="ECO:0000313" key="3">
    <source>
        <dbReference type="EMBL" id="GAA3775015.1"/>
    </source>
</evidence>
<feature type="coiled-coil region" evidence="1">
    <location>
        <begin position="105"/>
        <end position="167"/>
    </location>
</feature>
<accession>A0ABP7GVE0</accession>
<evidence type="ECO:0008006" key="5">
    <source>
        <dbReference type="Google" id="ProtNLM"/>
    </source>
</evidence>
<evidence type="ECO:0000313" key="4">
    <source>
        <dbReference type="Proteomes" id="UP001501456"/>
    </source>
</evidence>
<keyword evidence="4" id="KW-1185">Reference proteome</keyword>
<dbReference type="EMBL" id="BAABBI010000001">
    <property type="protein sequence ID" value="GAA3775015.1"/>
    <property type="molecule type" value="Genomic_DNA"/>
</dbReference>
<evidence type="ECO:0000256" key="1">
    <source>
        <dbReference type="SAM" id="Coils"/>
    </source>
</evidence>
<gene>
    <name evidence="3" type="ORF">GCM10022271_03960</name>
</gene>
<feature type="transmembrane region" description="Helical" evidence="2">
    <location>
        <begin position="12"/>
        <end position="29"/>
    </location>
</feature>
<keyword evidence="2" id="KW-1133">Transmembrane helix</keyword>
<comment type="caution">
    <text evidence="3">The sequence shown here is derived from an EMBL/GenBank/DDBJ whole genome shotgun (WGS) entry which is preliminary data.</text>
</comment>
<keyword evidence="2" id="KW-0472">Membrane</keyword>
<organism evidence="3 4">
    <name type="scientific">Corallibacter vietnamensis</name>
    <dbReference type="NCBI Taxonomy" id="904130"/>
    <lineage>
        <taxon>Bacteria</taxon>
        <taxon>Pseudomonadati</taxon>
        <taxon>Bacteroidota</taxon>
        <taxon>Flavobacteriia</taxon>
        <taxon>Flavobacteriales</taxon>
        <taxon>Flavobacteriaceae</taxon>
        <taxon>Corallibacter</taxon>
    </lineage>
</organism>
<keyword evidence="2" id="KW-0812">Transmembrane</keyword>
<evidence type="ECO:0000256" key="2">
    <source>
        <dbReference type="SAM" id="Phobius"/>
    </source>
</evidence>
<sequence length="294" mass="32892">MIVNPQFFNYRLIIGTLVIAFVVLGSYSFSSYNTLKNHEAFLEQEHRFVQKELSEMIALYDKVTVKNEMLSEELQQSKSKIQAVLDSLIAAKTSVPLISKISRKLSTLKQENALLLSKIQEANHQNKVLSDQVRAVSEKLALQQAYISSLESKNEKLSKNLLEAQSLAVLQIQAKALHTVSSKSVSETEKASKADHIEVCFTLLKNKLTPQGGKDIYIQIIDPNNNVVANRGVVNFGEKSLIYTGKTEINYTNTDLETCTKMNVVIDNNLIKGDYLVNVFHDQNKLGSTKIALN</sequence>
<reference evidence="4" key="1">
    <citation type="journal article" date="2019" name="Int. J. Syst. Evol. Microbiol.">
        <title>The Global Catalogue of Microorganisms (GCM) 10K type strain sequencing project: providing services to taxonomists for standard genome sequencing and annotation.</title>
        <authorList>
            <consortium name="The Broad Institute Genomics Platform"/>
            <consortium name="The Broad Institute Genome Sequencing Center for Infectious Disease"/>
            <person name="Wu L."/>
            <person name="Ma J."/>
        </authorList>
    </citation>
    <scope>NUCLEOTIDE SEQUENCE [LARGE SCALE GENOMIC DNA]</scope>
    <source>
        <strain evidence="4">JCM 17525</strain>
    </source>
</reference>
<dbReference type="Proteomes" id="UP001501456">
    <property type="component" value="Unassembled WGS sequence"/>
</dbReference>